<organism evidence="2 3">
    <name type="scientific">Streptomyces daliensis</name>
    <dbReference type="NCBI Taxonomy" id="299421"/>
    <lineage>
        <taxon>Bacteria</taxon>
        <taxon>Bacillati</taxon>
        <taxon>Actinomycetota</taxon>
        <taxon>Actinomycetes</taxon>
        <taxon>Kitasatosporales</taxon>
        <taxon>Streptomycetaceae</taxon>
        <taxon>Streptomyces</taxon>
    </lineage>
</organism>
<evidence type="ECO:0000256" key="1">
    <source>
        <dbReference type="SAM" id="MobiDB-lite"/>
    </source>
</evidence>
<evidence type="ECO:0000313" key="3">
    <source>
        <dbReference type="Proteomes" id="UP000675554"/>
    </source>
</evidence>
<keyword evidence="3" id="KW-1185">Reference proteome</keyword>
<protein>
    <submittedName>
        <fullName evidence="2">Uncharacterized protein</fullName>
    </submittedName>
</protein>
<dbReference type="EMBL" id="JAGSMN010002472">
    <property type="protein sequence ID" value="MBR7679260.1"/>
    <property type="molecule type" value="Genomic_DNA"/>
</dbReference>
<feature type="non-terminal residue" evidence="2">
    <location>
        <position position="1"/>
    </location>
</feature>
<evidence type="ECO:0000313" key="2">
    <source>
        <dbReference type="EMBL" id="MBR7679260.1"/>
    </source>
</evidence>
<dbReference type="Proteomes" id="UP000675554">
    <property type="component" value="Unassembled WGS sequence"/>
</dbReference>
<dbReference type="AlphaFoldDB" id="A0A8T4J780"/>
<feature type="non-terminal residue" evidence="2">
    <location>
        <position position="74"/>
    </location>
</feature>
<gene>
    <name evidence="2" type="ORF">KDA82_41300</name>
</gene>
<feature type="region of interest" description="Disordered" evidence="1">
    <location>
        <begin position="52"/>
        <end position="74"/>
    </location>
</feature>
<accession>A0A8T4J780</accession>
<name>A0A8T4J780_9ACTN</name>
<sequence length="74" mass="7426">ARGLGDPVGAVGCGQDDGVASASPVTASGQPGAGEPKVVDGRVRIDVTLKDDADSEAAKETVSRLRDTVHRVQG</sequence>
<reference evidence="2" key="1">
    <citation type="submission" date="2021-04" db="EMBL/GenBank/DDBJ databases">
        <title>Sequencing of actinobacteria type strains.</title>
        <authorList>
            <person name="Nguyen G.-S."/>
            <person name="Wentzel A."/>
        </authorList>
    </citation>
    <scope>NUCLEOTIDE SEQUENCE</scope>
    <source>
        <strain evidence="2">DSM 42095</strain>
    </source>
</reference>
<feature type="region of interest" description="Disordered" evidence="1">
    <location>
        <begin position="1"/>
        <end position="40"/>
    </location>
</feature>
<proteinExistence type="predicted"/>
<comment type="caution">
    <text evidence="2">The sequence shown here is derived from an EMBL/GenBank/DDBJ whole genome shotgun (WGS) entry which is preliminary data.</text>
</comment>